<comment type="function">
    <text evidence="7">Hydrolyzes ribosome-free peptidyl-tRNAs (with 1 or more amino acids incorporated), which drop off the ribosome during protein synthesis, or as a result of ribosome stalling.</text>
</comment>
<dbReference type="PROSITE" id="PS01195">
    <property type="entry name" value="PEPT_TRNA_HYDROL_1"/>
    <property type="match status" value="1"/>
</dbReference>
<comment type="similarity">
    <text evidence="5 7 9">Belongs to the PTH family.</text>
</comment>
<name>A0A6M5YMU9_9BACT</name>
<dbReference type="GO" id="GO:0000049">
    <property type="term" value="F:tRNA binding"/>
    <property type="evidence" value="ECO:0007669"/>
    <property type="project" value="UniProtKB-UniRule"/>
</dbReference>
<keyword evidence="3 7" id="KW-0378">Hydrolase</keyword>
<dbReference type="InterPro" id="IPR018171">
    <property type="entry name" value="Pept_tRNA_hydro_CS"/>
</dbReference>
<feature type="compositionally biased region" description="Basic and acidic residues" evidence="10">
    <location>
        <begin position="185"/>
        <end position="212"/>
    </location>
</feature>
<dbReference type="FunFam" id="3.40.50.1470:FF:000001">
    <property type="entry name" value="Peptidyl-tRNA hydrolase"/>
    <property type="match status" value="1"/>
</dbReference>
<organism evidence="11 12">
    <name type="scientific">Frigoriglobus tundricola</name>
    <dbReference type="NCBI Taxonomy" id="2774151"/>
    <lineage>
        <taxon>Bacteria</taxon>
        <taxon>Pseudomonadati</taxon>
        <taxon>Planctomycetota</taxon>
        <taxon>Planctomycetia</taxon>
        <taxon>Gemmatales</taxon>
        <taxon>Gemmataceae</taxon>
        <taxon>Frigoriglobus</taxon>
    </lineage>
</organism>
<comment type="subunit">
    <text evidence="7">Monomer.</text>
</comment>
<evidence type="ECO:0000256" key="2">
    <source>
        <dbReference type="ARBA" id="ARBA00022555"/>
    </source>
</evidence>
<feature type="binding site" evidence="7">
    <location>
        <position position="14"/>
    </location>
    <ligand>
        <name>tRNA</name>
        <dbReference type="ChEBI" id="CHEBI:17843"/>
    </ligand>
</feature>
<sequence>MKLIVGLGNPGPKYAGTRHNVGFDVIDYLAAAPGCTPFREKFEALVAEVKEGDETVLLVKPLTFMNLSGRAVRAIADFYKVPVEGLLVVCDDLNLPLGKLRIRIKGSHGGQNGLRNIQEQLGTDAYTRLRLGVGQPAFDAVDHVLSKFKAGERATVEEAIATAAQAALLWTRRGAEAAMNQFNGGDEKEKPKKEKKPRPDDKKADASDKPTL</sequence>
<dbReference type="GO" id="GO:0072344">
    <property type="term" value="P:rescue of stalled ribosome"/>
    <property type="evidence" value="ECO:0007669"/>
    <property type="project" value="UniProtKB-UniRule"/>
</dbReference>
<dbReference type="HAMAP" id="MF_00083">
    <property type="entry name" value="Pept_tRNA_hydro_bact"/>
    <property type="match status" value="1"/>
</dbReference>
<dbReference type="EMBL" id="CP053452">
    <property type="protein sequence ID" value="QJW94262.1"/>
    <property type="molecule type" value="Genomic_DNA"/>
</dbReference>
<feature type="binding site" evidence="7">
    <location>
        <position position="112"/>
    </location>
    <ligand>
        <name>tRNA</name>
        <dbReference type="ChEBI" id="CHEBI:17843"/>
    </ligand>
</feature>
<accession>A0A6M5YMU9</accession>
<dbReference type="RefSeq" id="WP_171470299.1">
    <property type="nucleotide sequence ID" value="NZ_CP053452.2"/>
</dbReference>
<keyword evidence="2 7" id="KW-0820">tRNA-binding</keyword>
<feature type="binding site" evidence="7">
    <location>
        <position position="64"/>
    </location>
    <ligand>
        <name>tRNA</name>
        <dbReference type="ChEBI" id="CHEBI:17843"/>
    </ligand>
</feature>
<dbReference type="SUPFAM" id="SSF53178">
    <property type="entry name" value="Peptidyl-tRNA hydrolase-like"/>
    <property type="match status" value="1"/>
</dbReference>
<dbReference type="Pfam" id="PF01195">
    <property type="entry name" value="Pept_tRNA_hydro"/>
    <property type="match status" value="1"/>
</dbReference>
<dbReference type="AlphaFoldDB" id="A0A6M5YMU9"/>
<evidence type="ECO:0000256" key="5">
    <source>
        <dbReference type="ARBA" id="ARBA00038063"/>
    </source>
</evidence>
<dbReference type="CDD" id="cd00462">
    <property type="entry name" value="PTH"/>
    <property type="match status" value="1"/>
</dbReference>
<dbReference type="PANTHER" id="PTHR17224:SF1">
    <property type="entry name" value="PEPTIDYL-TRNA HYDROLASE"/>
    <property type="match status" value="1"/>
</dbReference>
<dbReference type="GO" id="GO:0006515">
    <property type="term" value="P:protein quality control for misfolded or incompletely synthesized proteins"/>
    <property type="evidence" value="ECO:0007669"/>
    <property type="project" value="UniProtKB-UniRule"/>
</dbReference>
<dbReference type="KEGG" id="ftj:FTUN_1782"/>
<evidence type="ECO:0000256" key="9">
    <source>
        <dbReference type="RuleBase" id="RU004320"/>
    </source>
</evidence>
<dbReference type="InterPro" id="IPR001328">
    <property type="entry name" value="Pept_tRNA_hydro"/>
</dbReference>
<evidence type="ECO:0000256" key="3">
    <source>
        <dbReference type="ARBA" id="ARBA00022801"/>
    </source>
</evidence>
<evidence type="ECO:0000256" key="1">
    <source>
        <dbReference type="ARBA" id="ARBA00013260"/>
    </source>
</evidence>
<feature type="region of interest" description="Disordered" evidence="10">
    <location>
        <begin position="179"/>
        <end position="212"/>
    </location>
</feature>
<keyword evidence="12" id="KW-1185">Reference proteome</keyword>
<dbReference type="InterPro" id="IPR036416">
    <property type="entry name" value="Pept_tRNA_hydro_sf"/>
</dbReference>
<evidence type="ECO:0000256" key="8">
    <source>
        <dbReference type="RuleBase" id="RU000673"/>
    </source>
</evidence>
<dbReference type="PANTHER" id="PTHR17224">
    <property type="entry name" value="PEPTIDYL-TRNA HYDROLASE"/>
    <property type="match status" value="1"/>
</dbReference>
<reference evidence="12" key="1">
    <citation type="submission" date="2020-05" db="EMBL/GenBank/DDBJ databases">
        <title>Frigoriglobus tundricola gen. nov., sp. nov., a psychrotolerant cellulolytic planctomycete of the family Gemmataceae with two divergent copies of 16S rRNA gene.</title>
        <authorList>
            <person name="Kulichevskaya I.S."/>
            <person name="Ivanova A.A."/>
            <person name="Naumoff D.G."/>
            <person name="Beletsky A.V."/>
            <person name="Rijpstra W.I.C."/>
            <person name="Sinninghe Damste J.S."/>
            <person name="Mardanov A.V."/>
            <person name="Ravin N.V."/>
            <person name="Dedysh S.N."/>
        </authorList>
    </citation>
    <scope>NUCLEOTIDE SEQUENCE [LARGE SCALE GENOMIC DNA]</scope>
    <source>
        <strain evidence="12">PL17</strain>
    </source>
</reference>
<feature type="site" description="Discriminates between blocked and unblocked aminoacyl-tRNA" evidence="7">
    <location>
        <position position="9"/>
    </location>
</feature>
<protein>
    <recommendedName>
        <fullName evidence="6 7">Peptidyl-tRNA hydrolase</fullName>
        <shortName evidence="7">Pth</shortName>
        <ecNumber evidence="1 7">3.1.1.29</ecNumber>
    </recommendedName>
</protein>
<proteinExistence type="inferred from homology"/>
<feature type="binding site" evidence="7">
    <location>
        <position position="66"/>
    </location>
    <ligand>
        <name>tRNA</name>
        <dbReference type="ChEBI" id="CHEBI:17843"/>
    </ligand>
</feature>
<evidence type="ECO:0000256" key="6">
    <source>
        <dbReference type="ARBA" id="ARBA00050038"/>
    </source>
</evidence>
<evidence type="ECO:0000256" key="10">
    <source>
        <dbReference type="SAM" id="MobiDB-lite"/>
    </source>
</evidence>
<evidence type="ECO:0000313" key="12">
    <source>
        <dbReference type="Proteomes" id="UP000503447"/>
    </source>
</evidence>
<comment type="catalytic activity">
    <reaction evidence="7 8">
        <text>an N-acyl-L-alpha-aminoacyl-tRNA + H2O = an N-acyl-L-amino acid + a tRNA + H(+)</text>
        <dbReference type="Rhea" id="RHEA:54448"/>
        <dbReference type="Rhea" id="RHEA-COMP:10123"/>
        <dbReference type="Rhea" id="RHEA-COMP:13883"/>
        <dbReference type="ChEBI" id="CHEBI:15377"/>
        <dbReference type="ChEBI" id="CHEBI:15378"/>
        <dbReference type="ChEBI" id="CHEBI:59874"/>
        <dbReference type="ChEBI" id="CHEBI:78442"/>
        <dbReference type="ChEBI" id="CHEBI:138191"/>
        <dbReference type="EC" id="3.1.1.29"/>
    </reaction>
</comment>
<evidence type="ECO:0000313" key="11">
    <source>
        <dbReference type="EMBL" id="QJW94262.1"/>
    </source>
</evidence>
<dbReference type="EC" id="3.1.1.29" evidence="1 7"/>
<keyword evidence="4 7" id="KW-0694">RNA-binding</keyword>
<dbReference type="GO" id="GO:0005737">
    <property type="term" value="C:cytoplasm"/>
    <property type="evidence" value="ECO:0007669"/>
    <property type="project" value="UniProtKB-SubCell"/>
</dbReference>
<dbReference type="NCBIfam" id="TIGR00447">
    <property type="entry name" value="pth"/>
    <property type="match status" value="1"/>
</dbReference>
<comment type="function">
    <text evidence="7">Catalyzes the release of premature peptidyl moieties from peptidyl-tRNA molecules trapped in stalled 50S ribosomal subunits, and thus maintains levels of free tRNAs and 50S ribosomes.</text>
</comment>
<keyword evidence="7" id="KW-0963">Cytoplasm</keyword>
<evidence type="ECO:0000256" key="4">
    <source>
        <dbReference type="ARBA" id="ARBA00022884"/>
    </source>
</evidence>
<evidence type="ECO:0000256" key="7">
    <source>
        <dbReference type="HAMAP-Rule" id="MF_00083"/>
    </source>
</evidence>
<feature type="active site" description="Proton acceptor" evidence="7">
    <location>
        <position position="19"/>
    </location>
</feature>
<gene>
    <name evidence="7" type="primary">pth</name>
    <name evidence="11" type="ORF">FTUN_1782</name>
</gene>
<dbReference type="Gene3D" id="3.40.50.1470">
    <property type="entry name" value="Peptidyl-tRNA hydrolase"/>
    <property type="match status" value="1"/>
</dbReference>
<comment type="subcellular location">
    <subcellularLocation>
        <location evidence="7">Cytoplasm</location>
    </subcellularLocation>
</comment>
<dbReference type="GO" id="GO:0004045">
    <property type="term" value="F:peptidyl-tRNA hydrolase activity"/>
    <property type="evidence" value="ECO:0007669"/>
    <property type="project" value="UniProtKB-UniRule"/>
</dbReference>
<dbReference type="Proteomes" id="UP000503447">
    <property type="component" value="Chromosome"/>
</dbReference>
<feature type="site" description="Stabilizes the basic form of H active site to accept a proton" evidence="7">
    <location>
        <position position="91"/>
    </location>
</feature>